<evidence type="ECO:0000259" key="6">
    <source>
        <dbReference type="Pfam" id="PF01593"/>
    </source>
</evidence>
<proteinExistence type="inferred from homology"/>
<evidence type="ECO:0000313" key="7">
    <source>
        <dbReference type="EMBL" id="QCK13563.1"/>
    </source>
</evidence>
<dbReference type="InterPro" id="IPR036188">
    <property type="entry name" value="FAD/NAD-bd_sf"/>
</dbReference>
<dbReference type="PROSITE" id="PS51257">
    <property type="entry name" value="PROKAR_LIPOPROTEIN"/>
    <property type="match status" value="1"/>
</dbReference>
<dbReference type="PANTHER" id="PTHR43734">
    <property type="entry name" value="PHYTOENE DESATURASE"/>
    <property type="match status" value="1"/>
</dbReference>
<gene>
    <name evidence="7" type="ORF">DCC35_01740</name>
</gene>
<keyword evidence="4 5" id="KW-0560">Oxidoreductase</keyword>
<evidence type="ECO:0000256" key="1">
    <source>
        <dbReference type="ARBA" id="ARBA00004829"/>
    </source>
</evidence>
<dbReference type="OrthoDB" id="9774675at2"/>
<dbReference type="PANTHER" id="PTHR43734:SF1">
    <property type="entry name" value="PHYTOENE DESATURASE"/>
    <property type="match status" value="1"/>
</dbReference>
<dbReference type="Pfam" id="PF01593">
    <property type="entry name" value="Amino_oxidase"/>
    <property type="match status" value="1"/>
</dbReference>
<accession>A0A4D7JEI5</accession>
<protein>
    <submittedName>
        <fullName evidence="7">Phytoene desaturase</fullName>
    </submittedName>
</protein>
<comment type="pathway">
    <text evidence="1 5">Carotenoid biosynthesis.</text>
</comment>
<dbReference type="NCBIfam" id="TIGR02734">
    <property type="entry name" value="crtI_fam"/>
    <property type="match status" value="1"/>
</dbReference>
<name>A0A4D7JEI5_9BACT</name>
<sequence length="496" mass="56547">MERRKYDAVVIGSGFSGLAAACYLAKDGFKTAIVEKNDSLGGRARQFSEEGFVFDMGPSWYWMPDVFEHFFSSFGKSPSDYYNLIRLDPSYKVIYKNSDIDIPAQWSELKTLFDKLEPGSSKHLEEFMRQAEIKYKVGMKDFVYKPGHSFTEFLDFDLLKKATKLDIFSSIGSHIRKFFNNKELIQLMEFPILFLGALPKNTPSLYSMMNYADMKLGTWYPEGGMHKIIEGMVSLARELGVEIFTGEEVKNVEISNNTISGLLTSSSVFEADNIICSADYHHFEQHILPKSYRRYTEKYWDKRKLAPSCLLFYIGVDKKLNNLEHHNLFFDADFEKHTEAIYGDVKWPEDPLFYTCVPSKTDPTVAPKGKENIFILIPMAPGLIENDDISEKYYDIVMSRLEKHCGENIKDHVIYKRSYGANNFISDYHAYKGNAYGLANTLDQTAILKPKMKNNKLTNLLYTGQLTVPGPGVPPSLISGEIVASEIIKYKSGQLA</sequence>
<evidence type="ECO:0000256" key="5">
    <source>
        <dbReference type="RuleBase" id="RU362075"/>
    </source>
</evidence>
<dbReference type="SUPFAM" id="SSF51905">
    <property type="entry name" value="FAD/NAD(P)-binding domain"/>
    <property type="match status" value="1"/>
</dbReference>
<keyword evidence="8" id="KW-1185">Reference proteome</keyword>
<evidence type="ECO:0000256" key="3">
    <source>
        <dbReference type="ARBA" id="ARBA00022746"/>
    </source>
</evidence>
<evidence type="ECO:0000256" key="2">
    <source>
        <dbReference type="ARBA" id="ARBA00006046"/>
    </source>
</evidence>
<dbReference type="EMBL" id="CP028923">
    <property type="protein sequence ID" value="QCK13563.1"/>
    <property type="molecule type" value="Genomic_DNA"/>
</dbReference>
<organism evidence="7 8">
    <name type="scientific">Mangrovivirga cuniculi</name>
    <dbReference type="NCBI Taxonomy" id="2715131"/>
    <lineage>
        <taxon>Bacteria</taxon>
        <taxon>Pseudomonadati</taxon>
        <taxon>Bacteroidota</taxon>
        <taxon>Cytophagia</taxon>
        <taxon>Cytophagales</taxon>
        <taxon>Mangrovivirgaceae</taxon>
        <taxon>Mangrovivirga</taxon>
    </lineage>
</organism>
<dbReference type="GO" id="GO:0016491">
    <property type="term" value="F:oxidoreductase activity"/>
    <property type="evidence" value="ECO:0007669"/>
    <property type="project" value="UniProtKB-KW"/>
</dbReference>
<evidence type="ECO:0000256" key="4">
    <source>
        <dbReference type="ARBA" id="ARBA00023002"/>
    </source>
</evidence>
<dbReference type="KEGG" id="fpf:DCC35_01740"/>
<dbReference type="RefSeq" id="WP_137089161.1">
    <property type="nucleotide sequence ID" value="NZ_CP028923.1"/>
</dbReference>
<dbReference type="AlphaFoldDB" id="A0A4D7JEI5"/>
<comment type="similarity">
    <text evidence="2 5">Belongs to the carotenoid/retinoid oxidoreductase family.</text>
</comment>
<reference evidence="7 8" key="1">
    <citation type="submission" date="2018-04" db="EMBL/GenBank/DDBJ databases">
        <title>Complete genome uncultured novel isolate.</title>
        <authorList>
            <person name="Merlino G."/>
        </authorList>
    </citation>
    <scope>NUCLEOTIDE SEQUENCE [LARGE SCALE GENOMIC DNA]</scope>
    <source>
        <strain evidence="8">R1DC9</strain>
    </source>
</reference>
<keyword evidence="3 5" id="KW-0125">Carotenoid biosynthesis</keyword>
<dbReference type="InterPro" id="IPR002937">
    <property type="entry name" value="Amino_oxidase"/>
</dbReference>
<dbReference type="Proteomes" id="UP000298616">
    <property type="component" value="Chromosome"/>
</dbReference>
<dbReference type="Gene3D" id="3.50.50.60">
    <property type="entry name" value="FAD/NAD(P)-binding domain"/>
    <property type="match status" value="2"/>
</dbReference>
<dbReference type="GO" id="GO:0016117">
    <property type="term" value="P:carotenoid biosynthetic process"/>
    <property type="evidence" value="ECO:0007669"/>
    <property type="project" value="UniProtKB-KW"/>
</dbReference>
<feature type="domain" description="Amine oxidase" evidence="6">
    <location>
        <begin position="15"/>
        <end position="488"/>
    </location>
</feature>
<dbReference type="InterPro" id="IPR014105">
    <property type="entry name" value="Carotenoid/retinoid_OxRdtase"/>
</dbReference>
<evidence type="ECO:0000313" key="8">
    <source>
        <dbReference type="Proteomes" id="UP000298616"/>
    </source>
</evidence>